<feature type="compositionally biased region" description="Low complexity" evidence="1">
    <location>
        <begin position="231"/>
        <end position="262"/>
    </location>
</feature>
<evidence type="ECO:0000313" key="4">
    <source>
        <dbReference type="Proteomes" id="UP000177050"/>
    </source>
</evidence>
<dbReference type="Gene3D" id="2.60.40.380">
    <property type="entry name" value="Purple acid phosphatase-like, N-terminal"/>
    <property type="match status" value="1"/>
</dbReference>
<feature type="domain" description="Purple acid phosphatase N-terminal" evidence="2">
    <location>
        <begin position="50"/>
        <end position="119"/>
    </location>
</feature>
<evidence type="ECO:0000259" key="2">
    <source>
        <dbReference type="Pfam" id="PF16656"/>
    </source>
</evidence>
<dbReference type="InterPro" id="IPR008963">
    <property type="entry name" value="Purple_acid_Pase-like_N"/>
</dbReference>
<gene>
    <name evidence="3" type="ORF">A3K52_04020</name>
</gene>
<evidence type="ECO:0000256" key="1">
    <source>
        <dbReference type="SAM" id="MobiDB-lite"/>
    </source>
</evidence>
<dbReference type="Proteomes" id="UP000177050">
    <property type="component" value="Unassembled WGS sequence"/>
</dbReference>
<reference evidence="3 4" key="1">
    <citation type="journal article" date="2016" name="Nat. Commun.">
        <title>Thousands of microbial genomes shed light on interconnected biogeochemical processes in an aquifer system.</title>
        <authorList>
            <person name="Anantharaman K."/>
            <person name="Brown C.T."/>
            <person name="Hug L.A."/>
            <person name="Sharon I."/>
            <person name="Castelle C.J."/>
            <person name="Probst A.J."/>
            <person name="Thomas B.C."/>
            <person name="Singh A."/>
            <person name="Wilkins M.J."/>
            <person name="Karaoz U."/>
            <person name="Brodie E.L."/>
            <person name="Williams K.H."/>
            <person name="Hubbard S.S."/>
            <person name="Banfield J.F."/>
        </authorList>
    </citation>
    <scope>NUCLEOTIDE SEQUENCE [LARGE SCALE GENOMIC DNA]</scope>
</reference>
<sequence length="269" mass="28403">MKFAMKLDKTKLPKILSLSIGGLLALVLLFIGFRLVQGVFTKASDSAPREVVITSIAQNTAKIGWSTDQETQGVIEYGTSPTALNFFAPESQKGKKHNVDLTLLSPNSTYYFQIRIGDQKYDNGGVPWTFTTKSKGSEALSPTISPTLASTLPTPSVASNVPIVRPTSSLVVKPPAPTSTPYILPTLAAYVCGETDCIKICQKIGKTCSSQDWMRSGCVGKVTLSTCTQIAPTNTPAPTATTAPTSTPTSTPISTPTSTPTSTPSPTPT</sequence>
<comment type="caution">
    <text evidence="3">The sequence shown here is derived from an EMBL/GenBank/DDBJ whole genome shotgun (WGS) entry which is preliminary data.</text>
</comment>
<dbReference type="SUPFAM" id="SSF49363">
    <property type="entry name" value="Purple acid phosphatase, N-terminal domain"/>
    <property type="match status" value="1"/>
</dbReference>
<evidence type="ECO:0000313" key="3">
    <source>
        <dbReference type="EMBL" id="OGK73917.1"/>
    </source>
</evidence>
<dbReference type="InterPro" id="IPR015914">
    <property type="entry name" value="PAPs_N"/>
</dbReference>
<accession>A0A1F7L1B4</accession>
<dbReference type="Pfam" id="PF16656">
    <property type="entry name" value="Pur_ac_phosph_N"/>
    <property type="match status" value="1"/>
</dbReference>
<dbReference type="EMBL" id="MGBR01000001">
    <property type="protein sequence ID" value="OGK73917.1"/>
    <property type="molecule type" value="Genomic_DNA"/>
</dbReference>
<feature type="region of interest" description="Disordered" evidence="1">
    <location>
        <begin position="231"/>
        <end position="269"/>
    </location>
</feature>
<organism evidence="3 4">
    <name type="scientific">Candidatus Roizmanbacteria bacterium RIFOXYD1_FULL_38_12</name>
    <dbReference type="NCBI Taxonomy" id="1802093"/>
    <lineage>
        <taxon>Bacteria</taxon>
        <taxon>Candidatus Roizmaniibacteriota</taxon>
    </lineage>
</organism>
<dbReference type="AlphaFoldDB" id="A0A1F7L1B4"/>
<proteinExistence type="predicted"/>
<dbReference type="GO" id="GO:0046872">
    <property type="term" value="F:metal ion binding"/>
    <property type="evidence" value="ECO:0007669"/>
    <property type="project" value="InterPro"/>
</dbReference>
<name>A0A1F7L1B4_9BACT</name>
<dbReference type="GO" id="GO:0003993">
    <property type="term" value="F:acid phosphatase activity"/>
    <property type="evidence" value="ECO:0007669"/>
    <property type="project" value="InterPro"/>
</dbReference>
<protein>
    <recommendedName>
        <fullName evidence="2">Purple acid phosphatase N-terminal domain-containing protein</fullName>
    </recommendedName>
</protein>